<keyword evidence="1" id="KW-0677">Repeat</keyword>
<dbReference type="InterPro" id="IPR050952">
    <property type="entry name" value="TRIM-NHL_E3_ligases"/>
</dbReference>
<gene>
    <name evidence="4" type="ORF">JYZ213_LOCUS29777</name>
</gene>
<sequence length="483" mass="50824">MVLMPTTTTTTTTTETTTTTSTATTTETITTTATTTTTTTETTTTTITITTTTTDTTTTITTTTITTTTTTTSTTTTTTTTETTTTITSTTTTTTTTSSTTTTSTTSTTSTSTTTTTTTTSTTTTTTTSTTTTTTTSTTTTTTSTTSTTSTSTTTTTTTTSTTTTTTTTTINPCTLNTYRWNTTGITMLNASQVTFPDEIFFDSSDTMYVADENSQVVWKLLKNATTATVAAGQLASAGSSASLLYTPVDVYIDSNNNMYVSDCHNSRVQKYVNGSTIGQTFAGMNSSAGAALNQLNFPLHFSFDPSQTYMYIADGNNNRIMRYPMNSTTGTNGTIVAGGAGAGNTNTQLNLPWGIYYQPTISNYLYITNYNGNSVMRWIPGASSGEFIAGTPGTSGSTATTLSGPIAIKLDSFLNMFVVDFSNNRVQLFCQNNQTAVTVAGTGTSGSSATQLYGPRGIAFDSSMNMYISDAGNKRVQKYLKL</sequence>
<evidence type="ECO:0008006" key="6">
    <source>
        <dbReference type="Google" id="ProtNLM"/>
    </source>
</evidence>
<dbReference type="PANTHER" id="PTHR24104:SF25">
    <property type="entry name" value="PROTEIN LIN-41"/>
    <property type="match status" value="1"/>
</dbReference>
<protein>
    <recommendedName>
        <fullName evidence="6">NHL repeat containing protein</fullName>
    </recommendedName>
</protein>
<dbReference type="Proteomes" id="UP000663845">
    <property type="component" value="Unassembled WGS sequence"/>
</dbReference>
<reference evidence="4" key="1">
    <citation type="submission" date="2021-02" db="EMBL/GenBank/DDBJ databases">
        <authorList>
            <person name="Nowell W R."/>
        </authorList>
    </citation>
    <scope>NUCLEOTIDE SEQUENCE</scope>
</reference>
<name>A0A815A8N9_9BILA</name>
<dbReference type="SUPFAM" id="SSF50956">
    <property type="entry name" value="Thermostable phytase (3-phytase)"/>
    <property type="match status" value="1"/>
</dbReference>
<evidence type="ECO:0000256" key="2">
    <source>
        <dbReference type="PROSITE-ProRule" id="PRU00504"/>
    </source>
</evidence>
<dbReference type="Gene3D" id="2.40.10.500">
    <property type="match status" value="1"/>
</dbReference>
<dbReference type="CDD" id="cd05819">
    <property type="entry name" value="NHL"/>
    <property type="match status" value="1"/>
</dbReference>
<evidence type="ECO:0000313" key="4">
    <source>
        <dbReference type="EMBL" id="CAF1254042.1"/>
    </source>
</evidence>
<accession>A0A815A8N9</accession>
<feature type="region of interest" description="Disordered" evidence="3">
    <location>
        <begin position="91"/>
        <end position="163"/>
    </location>
</feature>
<dbReference type="Gene3D" id="2.120.10.30">
    <property type="entry name" value="TolB, C-terminal domain"/>
    <property type="match status" value="2"/>
</dbReference>
<dbReference type="EMBL" id="CAJNOG010000462">
    <property type="protein sequence ID" value="CAF1254042.1"/>
    <property type="molecule type" value="Genomic_DNA"/>
</dbReference>
<dbReference type="GO" id="GO:0008270">
    <property type="term" value="F:zinc ion binding"/>
    <property type="evidence" value="ECO:0007669"/>
    <property type="project" value="UniProtKB-KW"/>
</dbReference>
<proteinExistence type="predicted"/>
<dbReference type="InterPro" id="IPR001258">
    <property type="entry name" value="NHL_repeat"/>
</dbReference>
<dbReference type="Pfam" id="PF01436">
    <property type="entry name" value="NHL"/>
    <property type="match status" value="1"/>
</dbReference>
<organism evidence="4 5">
    <name type="scientific">Adineta steineri</name>
    <dbReference type="NCBI Taxonomy" id="433720"/>
    <lineage>
        <taxon>Eukaryota</taxon>
        <taxon>Metazoa</taxon>
        <taxon>Spiralia</taxon>
        <taxon>Gnathifera</taxon>
        <taxon>Rotifera</taxon>
        <taxon>Eurotatoria</taxon>
        <taxon>Bdelloidea</taxon>
        <taxon>Adinetida</taxon>
        <taxon>Adinetidae</taxon>
        <taxon>Adineta</taxon>
    </lineage>
</organism>
<dbReference type="PROSITE" id="PS51125">
    <property type="entry name" value="NHL"/>
    <property type="match status" value="1"/>
</dbReference>
<dbReference type="PANTHER" id="PTHR24104">
    <property type="entry name" value="E3 UBIQUITIN-PROTEIN LIGASE NHLRC1-RELATED"/>
    <property type="match status" value="1"/>
</dbReference>
<comment type="caution">
    <text evidence="4">The sequence shown here is derived from an EMBL/GenBank/DDBJ whole genome shotgun (WGS) entry which is preliminary data.</text>
</comment>
<feature type="repeat" description="NHL" evidence="2">
    <location>
        <begin position="232"/>
        <end position="275"/>
    </location>
</feature>
<dbReference type="AlphaFoldDB" id="A0A815A8N9"/>
<evidence type="ECO:0000256" key="3">
    <source>
        <dbReference type="SAM" id="MobiDB-lite"/>
    </source>
</evidence>
<dbReference type="SUPFAM" id="SSF63825">
    <property type="entry name" value="YWTD domain"/>
    <property type="match status" value="1"/>
</dbReference>
<dbReference type="InterPro" id="IPR011042">
    <property type="entry name" value="6-blade_b-propeller_TolB-like"/>
</dbReference>
<evidence type="ECO:0000313" key="5">
    <source>
        <dbReference type="Proteomes" id="UP000663845"/>
    </source>
</evidence>
<evidence type="ECO:0000256" key="1">
    <source>
        <dbReference type="ARBA" id="ARBA00022737"/>
    </source>
</evidence>